<dbReference type="Proteomes" id="UP000654395">
    <property type="component" value="Unassembled WGS sequence"/>
</dbReference>
<dbReference type="EMBL" id="WBNH01003955">
    <property type="protein sequence ID" value="NXX77777.1"/>
    <property type="molecule type" value="Genomic_DNA"/>
</dbReference>
<dbReference type="SMART" id="SM00644">
    <property type="entry name" value="Ami_2"/>
    <property type="match status" value="1"/>
</dbReference>
<evidence type="ECO:0000259" key="4">
    <source>
        <dbReference type="SMART" id="SM00701"/>
    </source>
</evidence>
<keyword evidence="2" id="KW-0391">Immunity</keyword>
<feature type="domain" description="N-acetylmuramoyl-L-alanine amidase" evidence="3">
    <location>
        <begin position="5"/>
        <end position="141"/>
    </location>
</feature>
<dbReference type="CDD" id="cd06583">
    <property type="entry name" value="PGRP"/>
    <property type="match status" value="1"/>
</dbReference>
<dbReference type="InterPro" id="IPR002502">
    <property type="entry name" value="Amidase_domain"/>
</dbReference>
<dbReference type="Gene3D" id="3.40.80.10">
    <property type="entry name" value="Peptidoglycan recognition protein-like"/>
    <property type="match status" value="1"/>
</dbReference>
<feature type="non-terminal residue" evidence="5">
    <location>
        <position position="1"/>
    </location>
</feature>
<name>A0A852KND7_UROIN</name>
<dbReference type="OrthoDB" id="10001926at2759"/>
<dbReference type="PANTHER" id="PTHR11022">
    <property type="entry name" value="PEPTIDOGLYCAN RECOGNITION PROTEIN"/>
    <property type="match status" value="1"/>
</dbReference>
<comment type="caution">
    <text evidence="5">The sequence shown here is derived from an EMBL/GenBank/DDBJ whole genome shotgun (WGS) entry which is preliminary data.</text>
</comment>
<accession>A0A852KND7</accession>
<dbReference type="SUPFAM" id="SSF55846">
    <property type="entry name" value="N-acetylmuramoyl-L-alanine amidase-like"/>
    <property type="match status" value="1"/>
</dbReference>
<dbReference type="GO" id="GO:0008270">
    <property type="term" value="F:zinc ion binding"/>
    <property type="evidence" value="ECO:0007669"/>
    <property type="project" value="InterPro"/>
</dbReference>
<proteinExistence type="inferred from homology"/>
<dbReference type="GO" id="GO:0008745">
    <property type="term" value="F:N-acetylmuramoyl-L-alanine amidase activity"/>
    <property type="evidence" value="ECO:0007669"/>
    <property type="project" value="InterPro"/>
</dbReference>
<dbReference type="InterPro" id="IPR015510">
    <property type="entry name" value="PGRP"/>
</dbReference>
<keyword evidence="6" id="KW-1185">Reference proteome</keyword>
<dbReference type="GO" id="GO:0002376">
    <property type="term" value="P:immune system process"/>
    <property type="evidence" value="ECO:0007669"/>
    <property type="project" value="UniProtKB-KW"/>
</dbReference>
<dbReference type="GO" id="GO:0009253">
    <property type="term" value="P:peptidoglycan catabolic process"/>
    <property type="evidence" value="ECO:0007669"/>
    <property type="project" value="InterPro"/>
</dbReference>
<dbReference type="InterPro" id="IPR006619">
    <property type="entry name" value="PGRP_domain_met/bac"/>
</dbReference>
<dbReference type="Pfam" id="PF01510">
    <property type="entry name" value="Amidase_2"/>
    <property type="match status" value="1"/>
</dbReference>
<evidence type="ECO:0000256" key="2">
    <source>
        <dbReference type="ARBA" id="ARBA00022859"/>
    </source>
</evidence>
<protein>
    <submittedName>
        <fullName evidence="5">PGRP2 amidase</fullName>
    </submittedName>
</protein>
<feature type="non-terminal residue" evidence="5">
    <location>
        <position position="155"/>
    </location>
</feature>
<comment type="similarity">
    <text evidence="1">Belongs to the N-acetylmuramoyl-L-alanine amidase 2 family.</text>
</comment>
<evidence type="ECO:0000256" key="1">
    <source>
        <dbReference type="ARBA" id="ARBA00007553"/>
    </source>
</evidence>
<evidence type="ECO:0000313" key="6">
    <source>
        <dbReference type="Proteomes" id="UP000654395"/>
    </source>
</evidence>
<organism evidence="5 6">
    <name type="scientific">Urocolius indicus</name>
    <name type="common">Red-faced mousebird</name>
    <name type="synonym">Colius indicus</name>
    <dbReference type="NCBI Taxonomy" id="458196"/>
    <lineage>
        <taxon>Eukaryota</taxon>
        <taxon>Metazoa</taxon>
        <taxon>Chordata</taxon>
        <taxon>Craniata</taxon>
        <taxon>Vertebrata</taxon>
        <taxon>Euteleostomi</taxon>
        <taxon>Archelosauria</taxon>
        <taxon>Archosauria</taxon>
        <taxon>Dinosauria</taxon>
        <taxon>Saurischia</taxon>
        <taxon>Theropoda</taxon>
        <taxon>Coelurosauria</taxon>
        <taxon>Aves</taxon>
        <taxon>Neognathae</taxon>
        <taxon>Neoaves</taxon>
        <taxon>Telluraves</taxon>
        <taxon>Coraciimorphae</taxon>
        <taxon>Coliiformes</taxon>
        <taxon>Coliidae</taxon>
        <taxon>Urocolius</taxon>
    </lineage>
</organism>
<evidence type="ECO:0000313" key="5">
    <source>
        <dbReference type="EMBL" id="NXX77777.1"/>
    </source>
</evidence>
<dbReference type="InterPro" id="IPR036505">
    <property type="entry name" value="Amidase/PGRP_sf"/>
</dbReference>
<dbReference type="PANTHER" id="PTHR11022:SF66">
    <property type="entry name" value="N-ACETYLMURAMOYL-L-ALANINE AMIDASE"/>
    <property type="match status" value="1"/>
</dbReference>
<dbReference type="FunFam" id="3.40.80.10:FF:000001">
    <property type="entry name" value="Peptidoglycan recognition protein 1"/>
    <property type="match status" value="1"/>
</dbReference>
<dbReference type="SMART" id="SM00701">
    <property type="entry name" value="PGRP"/>
    <property type="match status" value="1"/>
</dbReference>
<gene>
    <name evidence="5" type="primary">Pglyrp2_1</name>
    <name evidence="5" type="ORF">UROIND_R15698</name>
</gene>
<evidence type="ECO:0000259" key="3">
    <source>
        <dbReference type="SMART" id="SM00644"/>
    </source>
</evidence>
<dbReference type="AlphaFoldDB" id="A0A852KND7"/>
<reference evidence="5" key="1">
    <citation type="submission" date="2020-02" db="EMBL/GenBank/DDBJ databases">
        <title>Bird 10,000 Genomes (B10K) Project - Family phase.</title>
        <authorList>
            <person name="Zhang G."/>
        </authorList>
    </citation>
    <scope>NUCLEOTIDE SEQUENCE</scope>
    <source>
        <strain evidence="5">B10K-DU-030-59</strain>
    </source>
</reference>
<feature type="domain" description="Peptidoglycan recognition protein family" evidence="4">
    <location>
        <begin position="1"/>
        <end position="135"/>
    </location>
</feature>
<sequence>PYRGTPLPLSPPLGSVFIHHTLEPAAPCRSFGACAGAARDVQRLHQRQRHWDDIGYSFLVGSDGSLYQGRGWHWVGAHTKGYNSQGYGLGFVGDFSDTLPEPDIISLVRDEFLPCAVRAGMLQHNYTLRGHRQMGSTQCPGNSLFQEIQSWKGFE</sequence>